<reference evidence="1" key="1">
    <citation type="submission" date="2023-06" db="EMBL/GenBank/DDBJ databases">
        <authorList>
            <person name="Delattre M."/>
        </authorList>
    </citation>
    <scope>NUCLEOTIDE SEQUENCE</scope>
    <source>
        <strain evidence="1">AF72</strain>
    </source>
</reference>
<keyword evidence="2" id="KW-1185">Reference proteome</keyword>
<evidence type="ECO:0000313" key="1">
    <source>
        <dbReference type="EMBL" id="CAJ0576233.1"/>
    </source>
</evidence>
<name>A0AA36CXJ4_9BILA</name>
<protein>
    <submittedName>
        <fullName evidence="1">Uncharacterized protein</fullName>
    </submittedName>
</protein>
<dbReference type="Proteomes" id="UP001177023">
    <property type="component" value="Unassembled WGS sequence"/>
</dbReference>
<comment type="caution">
    <text evidence="1">The sequence shown here is derived from an EMBL/GenBank/DDBJ whole genome shotgun (WGS) entry which is preliminary data.</text>
</comment>
<feature type="non-terminal residue" evidence="1">
    <location>
        <position position="209"/>
    </location>
</feature>
<gene>
    <name evidence="1" type="ORF">MSPICULIGERA_LOCUS14529</name>
</gene>
<dbReference type="EMBL" id="CATQJA010002643">
    <property type="protein sequence ID" value="CAJ0576233.1"/>
    <property type="molecule type" value="Genomic_DNA"/>
</dbReference>
<evidence type="ECO:0000313" key="2">
    <source>
        <dbReference type="Proteomes" id="UP001177023"/>
    </source>
</evidence>
<organism evidence="1 2">
    <name type="scientific">Mesorhabditis spiculigera</name>
    <dbReference type="NCBI Taxonomy" id="96644"/>
    <lineage>
        <taxon>Eukaryota</taxon>
        <taxon>Metazoa</taxon>
        <taxon>Ecdysozoa</taxon>
        <taxon>Nematoda</taxon>
        <taxon>Chromadorea</taxon>
        <taxon>Rhabditida</taxon>
        <taxon>Rhabditina</taxon>
        <taxon>Rhabditomorpha</taxon>
        <taxon>Rhabditoidea</taxon>
        <taxon>Rhabditidae</taxon>
        <taxon>Mesorhabditinae</taxon>
        <taxon>Mesorhabditis</taxon>
    </lineage>
</organism>
<dbReference type="AlphaFoldDB" id="A0AA36CXJ4"/>
<sequence>MEREADGRFDSPRSRYKSFVHFLRHTLHIRPPKQPPSPIEVDRATVAVMEMGTPRPSPVERLHFDTSFLSDCNSDALPSTSGASVSSLHGDPVVVYDDPFVCVTSDGIIHVRNYYEFNSWAEFRPPSPASQMEQARLARRLKAARIKMLYLIRGAASESVDPPKSWGLARGGVWETSSNTLFSIVVDDGSPIKAGVTVLRPKAFIRSIW</sequence>
<accession>A0AA36CXJ4</accession>
<proteinExistence type="predicted"/>